<dbReference type="InterPro" id="IPR000195">
    <property type="entry name" value="Rab-GAP-TBC_dom"/>
</dbReference>
<sequence length="269" mass="29767">MAEYVGDSDKYFVYEDDVKVLLEALVTDKSLPDGQFKSTLAQLGRPTECFDSYIVYLFSRKGDLILQTAPPCGFLPVAAFALLVAPVCYTTGDTVEQYALASALTGQLWFRLQGPTPELLQGALLFERLVARLAPGAARHMRHTLQLSPLRLALEWITTGFAELLDPVEVLVLWDLLLAYHVREVQERSPLSALTGLLALDPDTPLEGLPKAPCALWLMAIFAAAIFVFRAPMVERCTGRRDVLSLFSVGHQLKVRPLLQYILFEATAA</sequence>
<reference evidence="3 4" key="1">
    <citation type="journal article" date="2013" name="PLoS ONE">
        <title>Predicting the Proteins of Angomonas deanei, Strigomonas culicis and Their Respective Endosymbionts Reveals New Aspects of the Trypanosomatidae Family.</title>
        <authorList>
            <person name="Motta M.C."/>
            <person name="Martins A.C."/>
            <person name="de Souza S.S."/>
            <person name="Catta-Preta C.M."/>
            <person name="Silva R."/>
            <person name="Klein C.C."/>
            <person name="de Almeida L.G."/>
            <person name="de Lima Cunha O."/>
            <person name="Ciapina L.P."/>
            <person name="Brocchi M."/>
            <person name="Colabardini A.C."/>
            <person name="de Araujo Lima B."/>
            <person name="Machado C.R."/>
            <person name="de Almeida Soares C.M."/>
            <person name="Probst C.M."/>
            <person name="de Menezes C.B."/>
            <person name="Thompson C.E."/>
            <person name="Bartholomeu D.C."/>
            <person name="Gradia D.F."/>
            <person name="Pavoni D.P."/>
            <person name="Grisard E.C."/>
            <person name="Fantinatti-Garboggini F."/>
            <person name="Marchini F.K."/>
            <person name="Rodrigues-Luiz G.F."/>
            <person name="Wagner G."/>
            <person name="Goldman G.H."/>
            <person name="Fietto J.L."/>
            <person name="Elias M.C."/>
            <person name="Goldman M.H."/>
            <person name="Sagot M.F."/>
            <person name="Pereira M."/>
            <person name="Stoco P.H."/>
            <person name="de Mendonca-Neto R.P."/>
            <person name="Teixeira S.M."/>
            <person name="Maciel T.E."/>
            <person name="de Oliveira Mendes T.A."/>
            <person name="Urmenyi T.P."/>
            <person name="de Souza W."/>
            <person name="Schenkman S."/>
            <person name="de Vasconcelos A.T."/>
        </authorList>
    </citation>
    <scope>NUCLEOTIDE SEQUENCE [LARGE SCALE GENOMIC DNA]</scope>
</reference>
<dbReference type="Pfam" id="PF00566">
    <property type="entry name" value="RabGAP-TBC"/>
    <property type="match status" value="1"/>
</dbReference>
<keyword evidence="4" id="KW-1185">Reference proteome</keyword>
<organism evidence="3 4">
    <name type="scientific">Strigomonas culicis</name>
    <dbReference type="NCBI Taxonomy" id="28005"/>
    <lineage>
        <taxon>Eukaryota</taxon>
        <taxon>Discoba</taxon>
        <taxon>Euglenozoa</taxon>
        <taxon>Kinetoplastea</taxon>
        <taxon>Metakinetoplastina</taxon>
        <taxon>Trypanosomatida</taxon>
        <taxon>Trypanosomatidae</taxon>
        <taxon>Strigomonadinae</taxon>
        <taxon>Strigomonas</taxon>
    </lineage>
</organism>
<dbReference type="Gene3D" id="1.10.472.80">
    <property type="entry name" value="Ypt/Rab-GAP domain of gyp1p, domain 3"/>
    <property type="match status" value="1"/>
</dbReference>
<dbReference type="Proteomes" id="UP000015354">
    <property type="component" value="Unassembled WGS sequence"/>
</dbReference>
<dbReference type="PANTHER" id="PTHR16110:SF1">
    <property type="entry name" value="TBC1 DOMAIN FAMILY MEMBER 19"/>
    <property type="match status" value="1"/>
</dbReference>
<keyword evidence="1" id="KW-1133">Transmembrane helix</keyword>
<dbReference type="SUPFAM" id="SSF47923">
    <property type="entry name" value="Ypt/Rab-GAP domain of gyp1p"/>
    <property type="match status" value="1"/>
</dbReference>
<dbReference type="PROSITE" id="PS50086">
    <property type="entry name" value="TBC_RABGAP"/>
    <property type="match status" value="1"/>
</dbReference>
<dbReference type="AlphaFoldDB" id="S9VQJ2"/>
<feature type="domain" description="Rab-GAP TBC" evidence="2">
    <location>
        <begin position="1"/>
        <end position="181"/>
    </location>
</feature>
<keyword evidence="1" id="KW-0812">Transmembrane</keyword>
<protein>
    <recommendedName>
        <fullName evidence="2">Rab-GAP TBC domain-containing protein</fullName>
    </recommendedName>
</protein>
<evidence type="ECO:0000313" key="3">
    <source>
        <dbReference type="EMBL" id="EPY25495.1"/>
    </source>
</evidence>
<dbReference type="PANTHER" id="PTHR16110">
    <property type="entry name" value="TBC1 DOMAIN FAMILY MEMBER 19"/>
    <property type="match status" value="1"/>
</dbReference>
<evidence type="ECO:0000313" key="4">
    <source>
        <dbReference type="Proteomes" id="UP000015354"/>
    </source>
</evidence>
<gene>
    <name evidence="3" type="ORF">STCU_06748</name>
</gene>
<proteinExistence type="predicted"/>
<dbReference type="OrthoDB" id="10249775at2759"/>
<comment type="caution">
    <text evidence="3">The sequence shown here is derived from an EMBL/GenBank/DDBJ whole genome shotgun (WGS) entry which is preliminary data.</text>
</comment>
<dbReference type="EMBL" id="ATMH01006748">
    <property type="protein sequence ID" value="EPY25495.1"/>
    <property type="molecule type" value="Genomic_DNA"/>
</dbReference>
<dbReference type="InterPro" id="IPR042507">
    <property type="entry name" value="TBC1D19"/>
</dbReference>
<keyword evidence="1" id="KW-0472">Membrane</keyword>
<accession>S9VQJ2</accession>
<evidence type="ECO:0000256" key="1">
    <source>
        <dbReference type="SAM" id="Phobius"/>
    </source>
</evidence>
<feature type="transmembrane region" description="Helical" evidence="1">
    <location>
        <begin position="215"/>
        <end position="233"/>
    </location>
</feature>
<dbReference type="InterPro" id="IPR035969">
    <property type="entry name" value="Rab-GAP_TBC_sf"/>
</dbReference>
<evidence type="ECO:0000259" key="2">
    <source>
        <dbReference type="PROSITE" id="PS50086"/>
    </source>
</evidence>
<name>S9VQJ2_9TRYP</name>